<dbReference type="EMBL" id="CAJVCH010134966">
    <property type="protein sequence ID" value="CAG7726394.1"/>
    <property type="molecule type" value="Genomic_DNA"/>
</dbReference>
<keyword evidence="2" id="KW-1185">Reference proteome</keyword>
<organism evidence="1 2">
    <name type="scientific">Allacma fusca</name>
    <dbReference type="NCBI Taxonomy" id="39272"/>
    <lineage>
        <taxon>Eukaryota</taxon>
        <taxon>Metazoa</taxon>
        <taxon>Ecdysozoa</taxon>
        <taxon>Arthropoda</taxon>
        <taxon>Hexapoda</taxon>
        <taxon>Collembola</taxon>
        <taxon>Symphypleona</taxon>
        <taxon>Sminthuridae</taxon>
        <taxon>Allacma</taxon>
    </lineage>
</organism>
<dbReference type="AlphaFoldDB" id="A0A8J2P0N9"/>
<gene>
    <name evidence="1" type="ORF">AFUS01_LOCUS15309</name>
</gene>
<proteinExistence type="predicted"/>
<evidence type="ECO:0000313" key="1">
    <source>
        <dbReference type="EMBL" id="CAG7726394.1"/>
    </source>
</evidence>
<sequence>MEYCAVLFKDIDCDGSSYIILDFQKLVLSSLFTIKLRLQHTEESQEQIVAHVQDIGSGRQIGVFSYGPFVTTLEDLDDFEQIIRTTPERYQEIIRLCCFQICYSEFLDGNILDQLADRLYWVGGSDTTKCTYKVLRKLLNVGVATKLNSTGKNSKTAFKNYAIPFVMAVRKDPLFRLLRTQEGQVRHRKVQKGKGEHVLNS</sequence>
<dbReference type="Proteomes" id="UP000708208">
    <property type="component" value="Unassembled WGS sequence"/>
</dbReference>
<evidence type="ECO:0000313" key="2">
    <source>
        <dbReference type="Proteomes" id="UP000708208"/>
    </source>
</evidence>
<name>A0A8J2P0N9_9HEXA</name>
<protein>
    <submittedName>
        <fullName evidence="1">Uncharacterized protein</fullName>
    </submittedName>
</protein>
<comment type="caution">
    <text evidence="1">The sequence shown here is derived from an EMBL/GenBank/DDBJ whole genome shotgun (WGS) entry which is preliminary data.</text>
</comment>
<reference evidence="1" key="1">
    <citation type="submission" date="2021-06" db="EMBL/GenBank/DDBJ databases">
        <authorList>
            <person name="Hodson N. C."/>
            <person name="Mongue J. A."/>
            <person name="Jaron S. K."/>
        </authorList>
    </citation>
    <scope>NUCLEOTIDE SEQUENCE</scope>
</reference>
<accession>A0A8J2P0N9</accession>